<evidence type="ECO:0000313" key="14">
    <source>
        <dbReference type="EMBL" id="RAL26192.1"/>
    </source>
</evidence>
<name>A0A364K7I9_9BACL</name>
<dbReference type="PANTHER" id="PTHR47963:SF9">
    <property type="entry name" value="CRISPR-ASSOCIATED ENDONUCLEASE_HELICASE CAS3"/>
    <property type="match status" value="1"/>
</dbReference>
<dbReference type="Pfam" id="PF18019">
    <property type="entry name" value="Cas3_HD"/>
    <property type="match status" value="1"/>
</dbReference>
<accession>A0A364K7I9</accession>
<dbReference type="InterPro" id="IPR027417">
    <property type="entry name" value="P-loop_NTPase"/>
</dbReference>
<dbReference type="InterPro" id="IPR038257">
    <property type="entry name" value="CRISPR-assoc_Cas3_HD_sf"/>
</dbReference>
<evidence type="ECO:0000256" key="4">
    <source>
        <dbReference type="ARBA" id="ARBA00022723"/>
    </source>
</evidence>
<dbReference type="SMART" id="SM00487">
    <property type="entry name" value="DEXDc"/>
    <property type="match status" value="1"/>
</dbReference>
<dbReference type="InterPro" id="IPR054712">
    <property type="entry name" value="Cas3-like_dom"/>
</dbReference>
<evidence type="ECO:0000256" key="8">
    <source>
        <dbReference type="ARBA" id="ARBA00022840"/>
    </source>
</evidence>
<dbReference type="OrthoDB" id="9810236at2"/>
<dbReference type="Pfam" id="PF00270">
    <property type="entry name" value="DEAD"/>
    <property type="match status" value="1"/>
</dbReference>
<dbReference type="GO" id="GO:0004519">
    <property type="term" value="F:endonuclease activity"/>
    <property type="evidence" value="ECO:0007669"/>
    <property type="project" value="UniProtKB-KW"/>
</dbReference>
<evidence type="ECO:0000256" key="6">
    <source>
        <dbReference type="ARBA" id="ARBA00022801"/>
    </source>
</evidence>
<evidence type="ECO:0000256" key="2">
    <source>
        <dbReference type="ARBA" id="ARBA00009046"/>
    </source>
</evidence>
<proteinExistence type="inferred from homology"/>
<dbReference type="Pfam" id="PF22590">
    <property type="entry name" value="Cas3-like_C_2"/>
    <property type="match status" value="1"/>
</dbReference>
<dbReference type="InterPro" id="IPR006483">
    <property type="entry name" value="CRISPR-assoc_Cas3_HD"/>
</dbReference>
<dbReference type="PANTHER" id="PTHR47963">
    <property type="entry name" value="DEAD-BOX ATP-DEPENDENT RNA HELICASE 47, MITOCHONDRIAL"/>
    <property type="match status" value="1"/>
</dbReference>
<evidence type="ECO:0000256" key="7">
    <source>
        <dbReference type="ARBA" id="ARBA00022806"/>
    </source>
</evidence>
<dbReference type="PROSITE" id="PS50206">
    <property type="entry name" value="RHODANESE_3"/>
    <property type="match status" value="1"/>
</dbReference>
<evidence type="ECO:0000313" key="15">
    <source>
        <dbReference type="Proteomes" id="UP000251213"/>
    </source>
</evidence>
<sequence>MDMIYAKSDPMETLQEHTDRLLENLSLLKETYPQVFLGTMDDRFEELLEIAVRYHDAGKVNPYFQNLIRKQLGLRLLEVNTLQNIPHNYLSVLFLPIKKLQHEQGFSKQQLKALIQAVAYHHERDQKIPKASEIRGLIQILQSYRSLVEQELDIETNPKFEEKNLKRAQNRLEVEDEHYLLYVLLKGVLHRLDHAASAWEKVEYHADKSIEDTTYHYIRRRLGKDLRDLQKFTYGHQDHHLVIIAQTGMGKTEAGLLWLGKDKGFFTLPVRVSINELYRRVTEKMAFVDEEGNPIAGLLHSNALSYLNSMAENAESDEQQLEYSEQIFKQSQLLSKKLTFTTIDQILTFPLLFRGYEKWYATMSYAKVIIDEIQAYSPRIMAILLKALEMIHQVGGKFLIMTATMPHFFLESLEKRLVLKNQYIKRVFTENTKRHKLSIKESSIFEAIPRLLEQSKNNRVLVICNTVKRSCELYRKLQETGANIRLLHSAFTAEDRAQLERAIIDFAPNQQDRESKAGIWITTQLIEASIDVDFDELHTELSTLDSLFQRMGRCYRNRELDREESNIWIYTDEVSGIGSVYDQDIIRLSKEALEDYNESILDEDTKVNLVDQIYRTEVLADTNYYREFKSALEMLDTLQPYELNRSQAQKIVREIDSVQAIPRIIYDQMDNLFTEYEQLLIDEKEARKKRDWQLLKELRIKRRQLREKIERKTVHILYQKVNKKGDLSPLPTRFKGLEHLFILNRHYEFDTDQLSGRGVVEKEESESTEELFI</sequence>
<dbReference type="SUPFAM" id="SSF52540">
    <property type="entry name" value="P-loop containing nucleoside triphosphate hydrolases"/>
    <property type="match status" value="1"/>
</dbReference>
<keyword evidence="14" id="KW-0255">Endonuclease</keyword>
<dbReference type="InterPro" id="IPR001650">
    <property type="entry name" value="Helicase_C-like"/>
</dbReference>
<dbReference type="InterPro" id="IPR011545">
    <property type="entry name" value="DEAD/DEAH_box_helicase_dom"/>
</dbReference>
<comment type="similarity">
    <text evidence="1">In the N-terminal section; belongs to the CRISPR-associated nuclease Cas3-HD family.</text>
</comment>
<keyword evidence="8" id="KW-0067">ATP-binding</keyword>
<feature type="coiled-coil region" evidence="10">
    <location>
        <begin position="669"/>
        <end position="715"/>
    </location>
</feature>
<gene>
    <name evidence="14" type="ORF">DL897_04125</name>
</gene>
<keyword evidence="5" id="KW-0547">Nucleotide-binding</keyword>
<comment type="caution">
    <text evidence="14">The sequence shown here is derived from an EMBL/GenBank/DDBJ whole genome shotgun (WGS) entry which is preliminary data.</text>
</comment>
<evidence type="ECO:0000259" key="13">
    <source>
        <dbReference type="PROSITE" id="PS51643"/>
    </source>
</evidence>
<dbReference type="GO" id="GO:0016787">
    <property type="term" value="F:hydrolase activity"/>
    <property type="evidence" value="ECO:0007669"/>
    <property type="project" value="UniProtKB-KW"/>
</dbReference>
<dbReference type="GO" id="GO:0005524">
    <property type="term" value="F:ATP binding"/>
    <property type="evidence" value="ECO:0007669"/>
    <property type="project" value="UniProtKB-KW"/>
</dbReference>
<dbReference type="EMBL" id="QJKK01000002">
    <property type="protein sequence ID" value="RAL26192.1"/>
    <property type="molecule type" value="Genomic_DNA"/>
</dbReference>
<dbReference type="InterPro" id="IPR001763">
    <property type="entry name" value="Rhodanese-like_dom"/>
</dbReference>
<keyword evidence="3" id="KW-0540">Nuclease</keyword>
<keyword evidence="6" id="KW-0378">Hydrolase</keyword>
<dbReference type="RefSeq" id="WP_113657877.1">
    <property type="nucleotide sequence ID" value="NZ_KZ845664.1"/>
</dbReference>
<evidence type="ECO:0000256" key="3">
    <source>
        <dbReference type="ARBA" id="ARBA00022722"/>
    </source>
</evidence>
<keyword evidence="4" id="KW-0479">Metal-binding</keyword>
<dbReference type="CDD" id="cd09641">
    <property type="entry name" value="Cas3''_I"/>
    <property type="match status" value="1"/>
</dbReference>
<comment type="similarity">
    <text evidence="2">In the central section; belongs to the CRISPR-associated helicase Cas3 family.</text>
</comment>
<evidence type="ECO:0000256" key="1">
    <source>
        <dbReference type="ARBA" id="ARBA00006847"/>
    </source>
</evidence>
<evidence type="ECO:0000256" key="10">
    <source>
        <dbReference type="SAM" id="Coils"/>
    </source>
</evidence>
<keyword evidence="15" id="KW-1185">Reference proteome</keyword>
<dbReference type="AlphaFoldDB" id="A0A364K7I9"/>
<dbReference type="NCBIfam" id="TIGR01587">
    <property type="entry name" value="cas3_core"/>
    <property type="match status" value="1"/>
</dbReference>
<protein>
    <submittedName>
        <fullName evidence="14">CRISPR-associated helicase/endonuclease Cas3</fullName>
    </submittedName>
</protein>
<dbReference type="PROSITE" id="PS51643">
    <property type="entry name" value="HD_CAS3"/>
    <property type="match status" value="1"/>
</dbReference>
<dbReference type="Proteomes" id="UP000251213">
    <property type="component" value="Unassembled WGS sequence"/>
</dbReference>
<dbReference type="Gene3D" id="3.40.50.300">
    <property type="entry name" value="P-loop containing nucleotide triphosphate hydrolases"/>
    <property type="match status" value="2"/>
</dbReference>
<dbReference type="NCBIfam" id="TIGR01596">
    <property type="entry name" value="cas3_HD"/>
    <property type="match status" value="1"/>
</dbReference>
<reference evidence="14 15" key="1">
    <citation type="submission" date="2018-06" db="EMBL/GenBank/DDBJ databases">
        <title>Thermoflavimicrobium daqus sp. nov., a thermophilic microbe isolated from Moutai-flavour Daqu.</title>
        <authorList>
            <person name="Wang X."/>
            <person name="Zhou H."/>
        </authorList>
    </citation>
    <scope>NUCLEOTIDE SEQUENCE [LARGE SCALE GENOMIC DNA]</scope>
    <source>
        <strain evidence="14 15">FBKL4.011</strain>
    </source>
</reference>
<dbReference type="PROSITE" id="PS51194">
    <property type="entry name" value="HELICASE_CTER"/>
    <property type="match status" value="1"/>
</dbReference>
<dbReference type="GO" id="GO:0046872">
    <property type="term" value="F:metal ion binding"/>
    <property type="evidence" value="ECO:0007669"/>
    <property type="project" value="UniProtKB-KW"/>
</dbReference>
<evidence type="ECO:0000256" key="5">
    <source>
        <dbReference type="ARBA" id="ARBA00022741"/>
    </source>
</evidence>
<feature type="domain" description="HD Cas3-type" evidence="13">
    <location>
        <begin position="7"/>
        <end position="195"/>
    </location>
</feature>
<keyword evidence="7" id="KW-0347">Helicase</keyword>
<dbReference type="InterPro" id="IPR006474">
    <property type="entry name" value="Helicase_Cas3_CRISPR-ass_core"/>
</dbReference>
<reference evidence="14 15" key="2">
    <citation type="submission" date="2018-06" db="EMBL/GenBank/DDBJ databases">
        <authorList>
            <person name="Zhirakovskaya E."/>
        </authorList>
    </citation>
    <scope>NUCLEOTIDE SEQUENCE [LARGE SCALE GENOMIC DNA]</scope>
    <source>
        <strain evidence="14 15">FBKL4.011</strain>
    </source>
</reference>
<keyword evidence="9" id="KW-0051">Antiviral defense</keyword>
<dbReference type="InterPro" id="IPR050547">
    <property type="entry name" value="DEAD_box_RNA_helicases"/>
</dbReference>
<dbReference type="GO" id="GO:0003723">
    <property type="term" value="F:RNA binding"/>
    <property type="evidence" value="ECO:0007669"/>
    <property type="project" value="TreeGrafter"/>
</dbReference>
<dbReference type="InterPro" id="IPR014001">
    <property type="entry name" value="Helicase_ATP-bd"/>
</dbReference>
<evidence type="ECO:0000256" key="9">
    <source>
        <dbReference type="ARBA" id="ARBA00023118"/>
    </source>
</evidence>
<feature type="domain" description="Rhodanese" evidence="11">
    <location>
        <begin position="446"/>
        <end position="500"/>
    </location>
</feature>
<evidence type="ECO:0000259" key="11">
    <source>
        <dbReference type="PROSITE" id="PS50206"/>
    </source>
</evidence>
<keyword evidence="10" id="KW-0175">Coiled coil</keyword>
<dbReference type="Gene3D" id="1.10.3210.30">
    <property type="match status" value="1"/>
</dbReference>
<dbReference type="GO" id="GO:0003724">
    <property type="term" value="F:RNA helicase activity"/>
    <property type="evidence" value="ECO:0007669"/>
    <property type="project" value="TreeGrafter"/>
</dbReference>
<dbReference type="GO" id="GO:0051607">
    <property type="term" value="P:defense response to virus"/>
    <property type="evidence" value="ECO:0007669"/>
    <property type="project" value="UniProtKB-KW"/>
</dbReference>
<feature type="domain" description="Helicase C-terminal" evidence="12">
    <location>
        <begin position="443"/>
        <end position="613"/>
    </location>
</feature>
<evidence type="ECO:0000259" key="12">
    <source>
        <dbReference type="PROSITE" id="PS51194"/>
    </source>
</evidence>
<organism evidence="14 15">
    <name type="scientific">Thermoflavimicrobium daqui</name>
    <dbReference type="NCBI Taxonomy" id="2137476"/>
    <lineage>
        <taxon>Bacteria</taxon>
        <taxon>Bacillati</taxon>
        <taxon>Bacillota</taxon>
        <taxon>Bacilli</taxon>
        <taxon>Bacillales</taxon>
        <taxon>Thermoactinomycetaceae</taxon>
        <taxon>Thermoflavimicrobium</taxon>
    </lineage>
</organism>